<feature type="coiled-coil region" evidence="1">
    <location>
        <begin position="199"/>
        <end position="271"/>
    </location>
</feature>
<organism evidence="3 4">
    <name type="scientific">Caenorhabditis remanei</name>
    <name type="common">Caenorhabditis vulgaris</name>
    <dbReference type="NCBI Taxonomy" id="31234"/>
    <lineage>
        <taxon>Eukaryota</taxon>
        <taxon>Metazoa</taxon>
        <taxon>Ecdysozoa</taxon>
        <taxon>Nematoda</taxon>
        <taxon>Chromadorea</taxon>
        <taxon>Rhabditida</taxon>
        <taxon>Rhabditina</taxon>
        <taxon>Rhabditomorpha</taxon>
        <taxon>Rhabditoidea</taxon>
        <taxon>Rhabditidae</taxon>
        <taxon>Peloderinae</taxon>
        <taxon>Caenorhabditis</taxon>
    </lineage>
</organism>
<protein>
    <recommendedName>
        <fullName evidence="5">Golgin subfamily A member 4</fullName>
    </recommendedName>
</protein>
<dbReference type="KEGG" id="crq:GCK72_009676"/>
<dbReference type="CTD" id="78774913"/>
<evidence type="ECO:0000256" key="2">
    <source>
        <dbReference type="SAM" id="MobiDB-lite"/>
    </source>
</evidence>
<reference evidence="3 4" key="1">
    <citation type="submission" date="2019-12" db="EMBL/GenBank/DDBJ databases">
        <title>Chromosome-level assembly of the Caenorhabditis remanei genome.</title>
        <authorList>
            <person name="Teterina A.A."/>
            <person name="Willis J.H."/>
            <person name="Phillips P.C."/>
        </authorList>
    </citation>
    <scope>NUCLEOTIDE SEQUENCE [LARGE SCALE GENOMIC DNA]</scope>
    <source>
        <strain evidence="3 4">PX506</strain>
        <tissue evidence="3">Whole organism</tissue>
    </source>
</reference>
<dbReference type="RefSeq" id="XP_053587062.1">
    <property type="nucleotide sequence ID" value="XM_053727485.1"/>
</dbReference>
<evidence type="ECO:0008006" key="5">
    <source>
        <dbReference type="Google" id="ProtNLM"/>
    </source>
</evidence>
<dbReference type="GO" id="GO:0048193">
    <property type="term" value="P:Golgi vesicle transport"/>
    <property type="evidence" value="ECO:0007669"/>
    <property type="project" value="TreeGrafter"/>
</dbReference>
<dbReference type="GeneID" id="78774913"/>
<feature type="region of interest" description="Disordered" evidence="2">
    <location>
        <begin position="60"/>
        <end position="84"/>
    </location>
</feature>
<dbReference type="Proteomes" id="UP000483820">
    <property type="component" value="Chromosome III"/>
</dbReference>
<dbReference type="PANTHER" id="PTHR19327">
    <property type="entry name" value="GOLGIN"/>
    <property type="match status" value="1"/>
</dbReference>
<evidence type="ECO:0000313" key="4">
    <source>
        <dbReference type="Proteomes" id="UP000483820"/>
    </source>
</evidence>
<accession>A0A6A5H0V6</accession>
<proteinExistence type="predicted"/>
<evidence type="ECO:0000256" key="1">
    <source>
        <dbReference type="SAM" id="Coils"/>
    </source>
</evidence>
<name>A0A6A5H0V6_CAERE</name>
<dbReference type="EMBL" id="WUAV01000003">
    <property type="protein sequence ID" value="KAF1761420.1"/>
    <property type="molecule type" value="Genomic_DNA"/>
</dbReference>
<comment type="caution">
    <text evidence="3">The sequence shown here is derived from an EMBL/GenBank/DDBJ whole genome shotgun (WGS) entry which is preliminary data.</text>
</comment>
<dbReference type="AlphaFoldDB" id="A0A6A5H0V6"/>
<sequence>MFKNLKNRLDNEAGKLKQSAQQYTEQIAAQVGQYRQAMNDQPTGSDASASISKRFLNTVTGTTNTEAGETKNNDLAETSMESSSAIMSEIPEADLLGLGLASKDSPVNRRRRSLSEDSTHSNESTLAALLQSIPNALSSAFETIPSDSESVSSDAFSVRSTNDPAYNSRLKQRIATYKAKYRDAVHRHNKLVDEVNATKRILEKTQDDCLQKVEKLRSEKRVLAEKLQASAGNSSGTEELEKKCEDYKRMLEQCKIKIKALQQEKKEQLINVDEDENPRVKEMEARIQKTEEEWTNRINESDQQHAITLATTKAEMHAALENKDTEIEQWRRKCAVLEQQDADANKRWNDKVEKVQAMNKALEAEKNEMIDKLSEAKTQGVKAVLEEEERKRNSLESELNEEIERLKEEVEKMRLEMTTYKVRLEAKESSEFDEQKEDVEALKLEMSRAQSERTDLEVKIAEHITSFDIYRAEAEKTLAAAKEQLVYFICR</sequence>
<dbReference type="GO" id="GO:0031267">
    <property type="term" value="F:small GTPase binding"/>
    <property type="evidence" value="ECO:0007669"/>
    <property type="project" value="TreeGrafter"/>
</dbReference>
<dbReference type="PANTHER" id="PTHR19327:SF0">
    <property type="entry name" value="GOLGIN SUBFAMILY A MEMBER 4"/>
    <property type="match status" value="1"/>
</dbReference>
<gene>
    <name evidence="3" type="ORF">GCK72_009676</name>
</gene>
<feature type="coiled-coil region" evidence="1">
    <location>
        <begin position="313"/>
        <end position="459"/>
    </location>
</feature>
<dbReference type="GO" id="GO:0005794">
    <property type="term" value="C:Golgi apparatus"/>
    <property type="evidence" value="ECO:0007669"/>
    <property type="project" value="TreeGrafter"/>
</dbReference>
<feature type="region of interest" description="Disordered" evidence="2">
    <location>
        <begin position="104"/>
        <end position="123"/>
    </location>
</feature>
<evidence type="ECO:0000313" key="3">
    <source>
        <dbReference type="EMBL" id="KAF1761420.1"/>
    </source>
</evidence>
<keyword evidence="1" id="KW-0175">Coiled coil</keyword>